<protein>
    <submittedName>
        <fullName evidence="3">Uncharacterized protein</fullName>
    </submittedName>
</protein>
<gene>
    <name evidence="3" type="ORF">B0A77_11400</name>
</gene>
<keyword evidence="2" id="KW-0812">Transmembrane</keyword>
<keyword evidence="1" id="KW-0175">Coiled coil</keyword>
<feature type="coiled-coil region" evidence="1">
    <location>
        <begin position="296"/>
        <end position="348"/>
    </location>
</feature>
<reference evidence="3 4" key="1">
    <citation type="submission" date="2017-09" db="EMBL/GenBank/DDBJ databases">
        <title>Whole genomes of Flavobacteriaceae.</title>
        <authorList>
            <person name="Stine C."/>
            <person name="Li C."/>
            <person name="Tadesse D."/>
        </authorList>
    </citation>
    <scope>NUCLEOTIDE SEQUENCE [LARGE SCALE GENOMIC DNA]</scope>
    <source>
        <strain evidence="3 4">ATCC 35036</strain>
    </source>
</reference>
<name>A0A2H3KTL5_9FLAO</name>
<keyword evidence="2" id="KW-1133">Transmembrane helix</keyword>
<comment type="caution">
    <text evidence="3">The sequence shown here is derived from an EMBL/GenBank/DDBJ whole genome shotgun (WGS) entry which is preliminary data.</text>
</comment>
<dbReference type="OrthoDB" id="635705at2"/>
<sequence length="402" mass="46402">MVAENTKQQATNAAKKVEKVKSFRDYAYEQAGLNKGESFSLKVFLQWIKEGHIVDESYNENEHNQLKKQIENRILTKSEEKNSVFCEKNTLLEVSKPAIQTKIKELQTEVEQTKIDLENKSLQTGYQPEKYYMFVGLTIVLSLYLLLFYASTVYAAFFRNASTLMATAGDDITLYLDSIFDVNGIFTWSPALIFAYLGAFFFFGVGIIPHTFEGKNKKRNIIITIIMSFIIDAILAYKIDLGIHNLKEMAGIADANWTFYTSINFYLVMVFGFVAYLVWGYLFEMMLKEKNKKSGVYKANLILERLKEEINTLKEELKILEAKVIELEGKILNLIAQLEQLNKDLENRVLSPELLAQNVTSFYMGWRQYLNGISNSETEKNNCETTFNNFMQKQFEEKTILN</sequence>
<dbReference type="AlphaFoldDB" id="A0A2H3KTL5"/>
<evidence type="ECO:0000256" key="2">
    <source>
        <dbReference type="SAM" id="Phobius"/>
    </source>
</evidence>
<dbReference type="EMBL" id="PCMW01000067">
    <property type="protein sequence ID" value="PDS23184.1"/>
    <property type="molecule type" value="Genomic_DNA"/>
</dbReference>
<feature type="transmembrane region" description="Helical" evidence="2">
    <location>
        <begin position="220"/>
        <end position="239"/>
    </location>
</feature>
<evidence type="ECO:0000313" key="4">
    <source>
        <dbReference type="Proteomes" id="UP000220828"/>
    </source>
</evidence>
<feature type="transmembrane region" description="Helical" evidence="2">
    <location>
        <begin position="185"/>
        <end position="208"/>
    </location>
</feature>
<accession>A0A2H3KTL5</accession>
<feature type="transmembrane region" description="Helical" evidence="2">
    <location>
        <begin position="259"/>
        <end position="283"/>
    </location>
</feature>
<evidence type="ECO:0000313" key="3">
    <source>
        <dbReference type="EMBL" id="PDS23184.1"/>
    </source>
</evidence>
<evidence type="ECO:0000256" key="1">
    <source>
        <dbReference type="SAM" id="Coils"/>
    </source>
</evidence>
<feature type="transmembrane region" description="Helical" evidence="2">
    <location>
        <begin position="131"/>
        <end position="157"/>
    </location>
</feature>
<keyword evidence="2" id="KW-0472">Membrane</keyword>
<organism evidence="3 4">
    <name type="scientific">Flavobacterium branchiophilum</name>
    <dbReference type="NCBI Taxonomy" id="55197"/>
    <lineage>
        <taxon>Bacteria</taxon>
        <taxon>Pseudomonadati</taxon>
        <taxon>Bacteroidota</taxon>
        <taxon>Flavobacteriia</taxon>
        <taxon>Flavobacteriales</taxon>
        <taxon>Flavobacteriaceae</taxon>
        <taxon>Flavobacterium</taxon>
    </lineage>
</organism>
<proteinExistence type="predicted"/>
<dbReference type="Proteomes" id="UP000220828">
    <property type="component" value="Unassembled WGS sequence"/>
</dbReference>